<evidence type="ECO:0000313" key="2">
    <source>
        <dbReference type="EMBL" id="MFC1853995.1"/>
    </source>
</evidence>
<sequence>MFLKLKLSHLKWDESGQTTVEWATLSIMIALGLVVIGQAFTNGMVMVINTLMAKILDLVNAIQI</sequence>
<proteinExistence type="predicted"/>
<evidence type="ECO:0000256" key="1">
    <source>
        <dbReference type="SAM" id="Phobius"/>
    </source>
</evidence>
<organism evidence="2 3">
    <name type="scientific">candidate division CSSED10-310 bacterium</name>
    <dbReference type="NCBI Taxonomy" id="2855610"/>
    <lineage>
        <taxon>Bacteria</taxon>
        <taxon>Bacteria division CSSED10-310</taxon>
    </lineage>
</organism>
<keyword evidence="1" id="KW-0472">Membrane</keyword>
<keyword evidence="1" id="KW-1133">Transmembrane helix</keyword>
<reference evidence="2 3" key="1">
    <citation type="submission" date="2024-09" db="EMBL/GenBank/DDBJ databases">
        <title>Laminarin stimulates single cell rates of sulfate reduction while oxygen inhibits transcriptomic activity in coastal marine sediment.</title>
        <authorList>
            <person name="Lindsay M."/>
            <person name="Orcutt B."/>
            <person name="Emerson D."/>
            <person name="Stepanauskas R."/>
            <person name="D'Angelo T."/>
        </authorList>
    </citation>
    <scope>NUCLEOTIDE SEQUENCE [LARGE SCALE GENOMIC DNA]</scope>
    <source>
        <strain evidence="2">SAG AM-311-K15</strain>
    </source>
</reference>
<dbReference type="Proteomes" id="UP001594351">
    <property type="component" value="Unassembled WGS sequence"/>
</dbReference>
<evidence type="ECO:0000313" key="3">
    <source>
        <dbReference type="Proteomes" id="UP001594351"/>
    </source>
</evidence>
<dbReference type="EMBL" id="JBHPBY010000674">
    <property type="protein sequence ID" value="MFC1853995.1"/>
    <property type="molecule type" value="Genomic_DNA"/>
</dbReference>
<protein>
    <submittedName>
        <fullName evidence="2">Flp family type IVb pilin</fullName>
    </submittedName>
</protein>
<accession>A0ABV6Z6E2</accession>
<comment type="caution">
    <text evidence="2">The sequence shown here is derived from an EMBL/GenBank/DDBJ whole genome shotgun (WGS) entry which is preliminary data.</text>
</comment>
<gene>
    <name evidence="2" type="ORF">ACFL27_27740</name>
</gene>
<name>A0ABV6Z6E2_UNCC1</name>
<keyword evidence="3" id="KW-1185">Reference proteome</keyword>
<feature type="transmembrane region" description="Helical" evidence="1">
    <location>
        <begin position="20"/>
        <end position="40"/>
    </location>
</feature>
<keyword evidence="1" id="KW-0812">Transmembrane</keyword>